<organism evidence="9 10">
    <name type="scientific">Punica granatum</name>
    <name type="common">Pomegranate</name>
    <dbReference type="NCBI Taxonomy" id="22663"/>
    <lineage>
        <taxon>Eukaryota</taxon>
        <taxon>Viridiplantae</taxon>
        <taxon>Streptophyta</taxon>
        <taxon>Embryophyta</taxon>
        <taxon>Tracheophyta</taxon>
        <taxon>Spermatophyta</taxon>
        <taxon>Magnoliopsida</taxon>
        <taxon>eudicotyledons</taxon>
        <taxon>Gunneridae</taxon>
        <taxon>Pentapetalae</taxon>
        <taxon>rosids</taxon>
        <taxon>malvids</taxon>
        <taxon>Myrtales</taxon>
        <taxon>Lythraceae</taxon>
        <taxon>Punica</taxon>
    </lineage>
</organism>
<evidence type="ECO:0000256" key="3">
    <source>
        <dbReference type="ARBA" id="ARBA00022737"/>
    </source>
</evidence>
<dbReference type="PROSITE" id="PS50294">
    <property type="entry name" value="WD_REPEATS_REGION"/>
    <property type="match status" value="2"/>
</dbReference>
<evidence type="ECO:0000256" key="6">
    <source>
        <dbReference type="PROSITE-ProRule" id="PRU00221"/>
    </source>
</evidence>
<evidence type="ECO:0000313" key="10">
    <source>
        <dbReference type="Proteomes" id="UP000197138"/>
    </source>
</evidence>
<dbReference type="InterPro" id="IPR019775">
    <property type="entry name" value="WD40_repeat_CS"/>
</dbReference>
<keyword evidence="5 7" id="KW-0862">Zinc</keyword>
<evidence type="ECO:0000256" key="1">
    <source>
        <dbReference type="ARBA" id="ARBA00022574"/>
    </source>
</evidence>
<dbReference type="AlphaFoldDB" id="A0A218Y4Z2"/>
<dbReference type="PROSITE" id="PS00678">
    <property type="entry name" value="WD_REPEATS_1"/>
    <property type="match status" value="1"/>
</dbReference>
<keyword evidence="2 7" id="KW-0479">Metal-binding</keyword>
<gene>
    <name evidence="9" type="ORF">CDL15_Pgr022351</name>
</gene>
<keyword evidence="1 6" id="KW-0853">WD repeat</keyword>
<dbReference type="Gene3D" id="3.30.1370.210">
    <property type="match status" value="1"/>
</dbReference>
<feature type="repeat" description="WD" evidence="6">
    <location>
        <begin position="232"/>
        <end position="271"/>
    </location>
</feature>
<dbReference type="InterPro" id="IPR020472">
    <property type="entry name" value="WD40_PAC1"/>
</dbReference>
<dbReference type="InterPro" id="IPR036322">
    <property type="entry name" value="WD40_repeat_dom_sf"/>
</dbReference>
<reference evidence="10" key="1">
    <citation type="journal article" date="2017" name="Plant J.">
        <title>The pomegranate (Punica granatum L.) genome and the genomics of punicalagin biosynthesis.</title>
        <authorList>
            <person name="Qin G."/>
            <person name="Xu C."/>
            <person name="Ming R."/>
            <person name="Tang H."/>
            <person name="Guyot R."/>
            <person name="Kramer E.M."/>
            <person name="Hu Y."/>
            <person name="Yi X."/>
            <person name="Qi Y."/>
            <person name="Xu X."/>
            <person name="Gao Z."/>
            <person name="Pan H."/>
            <person name="Jian J."/>
            <person name="Tian Y."/>
            <person name="Yue Z."/>
            <person name="Xu Y."/>
        </authorList>
    </citation>
    <scope>NUCLEOTIDE SEQUENCE [LARGE SCALE GENOMIC DNA]</scope>
    <source>
        <strain evidence="10">cv. Dabenzi</strain>
    </source>
</reference>
<dbReference type="PANTHER" id="PTHR44489">
    <property type="match status" value="1"/>
</dbReference>
<dbReference type="PROSITE" id="PS50082">
    <property type="entry name" value="WD_REPEATS_2"/>
    <property type="match status" value="2"/>
</dbReference>
<dbReference type="InterPro" id="IPR036855">
    <property type="entry name" value="Znf_CCCH_sf"/>
</dbReference>
<dbReference type="InterPro" id="IPR000571">
    <property type="entry name" value="Znf_CCCH"/>
</dbReference>
<dbReference type="GO" id="GO:0008270">
    <property type="term" value="F:zinc ion binding"/>
    <property type="evidence" value="ECO:0007669"/>
    <property type="project" value="UniProtKB-KW"/>
</dbReference>
<name>A0A218Y4Z2_PUNGR</name>
<dbReference type="InterPro" id="IPR015943">
    <property type="entry name" value="WD40/YVTN_repeat-like_dom_sf"/>
</dbReference>
<keyword evidence="3" id="KW-0677">Repeat</keyword>
<dbReference type="PANTHER" id="PTHR44489:SF14">
    <property type="entry name" value="ZINC FINGER CCCH DOMAIN-CONTAINING PROTEIN 59-RELATED"/>
    <property type="match status" value="1"/>
</dbReference>
<dbReference type="Pfam" id="PF00400">
    <property type="entry name" value="WD40"/>
    <property type="match status" value="2"/>
</dbReference>
<evidence type="ECO:0000313" key="9">
    <source>
        <dbReference type="EMBL" id="OWM91602.1"/>
    </source>
</evidence>
<feature type="domain" description="C3H1-type" evidence="8">
    <location>
        <begin position="12"/>
        <end position="38"/>
    </location>
</feature>
<feature type="domain" description="C3H1-type" evidence="8">
    <location>
        <begin position="71"/>
        <end position="98"/>
    </location>
</feature>
<keyword evidence="4 7" id="KW-0863">Zinc-finger</keyword>
<dbReference type="InterPro" id="IPR001680">
    <property type="entry name" value="WD40_rpt"/>
</dbReference>
<feature type="zinc finger region" description="C3H1-type" evidence="7">
    <location>
        <begin position="12"/>
        <end position="38"/>
    </location>
</feature>
<accession>A0A218Y4Z2</accession>
<evidence type="ECO:0000259" key="8">
    <source>
        <dbReference type="PROSITE" id="PS50103"/>
    </source>
</evidence>
<dbReference type="Gene3D" id="2.130.10.10">
    <property type="entry name" value="YVTN repeat-like/Quinoprotein amine dehydrogenase"/>
    <property type="match status" value="3"/>
</dbReference>
<evidence type="ECO:0000256" key="7">
    <source>
        <dbReference type="PROSITE-ProRule" id="PRU00723"/>
    </source>
</evidence>
<sequence>MPADQRRYRRVGTGSKVCSYWLAGRCTKNACRFLHGELPLQQNAYHGEVKPSSLFKGGGPSKILKGKDGLKRKERLCRHWASGNCVKGDKCLYQHSWSCGHSFGLLAKLEGHKKGIAGIGFPSGSDKLSTGSKDETVKIWDCHTGQCSDTVSVGSEVGSLISEGPWVFVGLQSAVKAWNLECCTAFDLKASSGLVYSMAVGSDLLFAGCQNGDILVWRGSSPTNPLLLVATLKGHTHAVLSLVVGANRLYSASMDRTIRVWDIHTLECITTLKGHANVVMTIKVWAVTSPGGRNLQVVYTHNEDHGVLALKGMHDMEGKPMLLTACDDDTVHLYELPTIYARREVLALQVAPAAGLFFTGDETGTLNVWKWSGEPKQACSDP</sequence>
<dbReference type="EMBL" id="MTKT01000157">
    <property type="protein sequence ID" value="OWM91602.1"/>
    <property type="molecule type" value="Genomic_DNA"/>
</dbReference>
<protein>
    <recommendedName>
        <fullName evidence="8">C3H1-type domain-containing protein</fullName>
    </recommendedName>
</protein>
<dbReference type="SMART" id="SM00356">
    <property type="entry name" value="ZnF_C3H1"/>
    <property type="match status" value="2"/>
</dbReference>
<feature type="repeat" description="WD" evidence="6">
    <location>
        <begin position="109"/>
        <end position="150"/>
    </location>
</feature>
<dbReference type="SMART" id="SM00320">
    <property type="entry name" value="WD40"/>
    <property type="match status" value="5"/>
</dbReference>
<dbReference type="Pfam" id="PF14608">
    <property type="entry name" value="zf-CCCH_2"/>
    <property type="match status" value="2"/>
</dbReference>
<dbReference type="SUPFAM" id="SSF50978">
    <property type="entry name" value="WD40 repeat-like"/>
    <property type="match status" value="1"/>
</dbReference>
<dbReference type="InterPro" id="IPR044715">
    <property type="entry name" value="WDR86-like"/>
</dbReference>
<feature type="zinc finger region" description="C3H1-type" evidence="7">
    <location>
        <begin position="71"/>
        <end position="98"/>
    </location>
</feature>
<proteinExistence type="predicted"/>
<dbReference type="PRINTS" id="PR00320">
    <property type="entry name" value="GPROTEINBRPT"/>
</dbReference>
<dbReference type="SUPFAM" id="SSF90229">
    <property type="entry name" value="CCCH zinc finger"/>
    <property type="match status" value="1"/>
</dbReference>
<dbReference type="Proteomes" id="UP000197138">
    <property type="component" value="Unassembled WGS sequence"/>
</dbReference>
<evidence type="ECO:0000256" key="4">
    <source>
        <dbReference type="ARBA" id="ARBA00022771"/>
    </source>
</evidence>
<comment type="caution">
    <text evidence="9">The sequence shown here is derived from an EMBL/GenBank/DDBJ whole genome shotgun (WGS) entry which is preliminary data.</text>
</comment>
<evidence type="ECO:0000256" key="2">
    <source>
        <dbReference type="ARBA" id="ARBA00022723"/>
    </source>
</evidence>
<dbReference type="PROSITE" id="PS50103">
    <property type="entry name" value="ZF_C3H1"/>
    <property type="match status" value="2"/>
</dbReference>
<evidence type="ECO:0000256" key="5">
    <source>
        <dbReference type="ARBA" id="ARBA00022833"/>
    </source>
</evidence>